<organism evidence="1 2">
    <name type="scientific">Colletotrichum navitas</name>
    <dbReference type="NCBI Taxonomy" id="681940"/>
    <lineage>
        <taxon>Eukaryota</taxon>
        <taxon>Fungi</taxon>
        <taxon>Dikarya</taxon>
        <taxon>Ascomycota</taxon>
        <taxon>Pezizomycotina</taxon>
        <taxon>Sordariomycetes</taxon>
        <taxon>Hypocreomycetidae</taxon>
        <taxon>Glomerellales</taxon>
        <taxon>Glomerellaceae</taxon>
        <taxon>Colletotrichum</taxon>
        <taxon>Colletotrichum graminicola species complex</taxon>
    </lineage>
</organism>
<dbReference type="Proteomes" id="UP001230504">
    <property type="component" value="Unassembled WGS sequence"/>
</dbReference>
<accession>A0AAD8PWS8</accession>
<protein>
    <submittedName>
        <fullName evidence="1">Uncharacterized protein</fullName>
    </submittedName>
</protein>
<dbReference type="GeneID" id="85442292"/>
<name>A0AAD8PWS8_9PEZI</name>
<evidence type="ECO:0000313" key="1">
    <source>
        <dbReference type="EMBL" id="KAK1586114.1"/>
    </source>
</evidence>
<reference evidence="1" key="1">
    <citation type="submission" date="2021-06" db="EMBL/GenBank/DDBJ databases">
        <title>Comparative genomics, transcriptomics and evolutionary studies reveal genomic signatures of adaptation to plant cell wall in hemibiotrophic fungi.</title>
        <authorList>
            <consortium name="DOE Joint Genome Institute"/>
            <person name="Baroncelli R."/>
            <person name="Diaz J.F."/>
            <person name="Benocci T."/>
            <person name="Peng M."/>
            <person name="Battaglia E."/>
            <person name="Haridas S."/>
            <person name="Andreopoulos W."/>
            <person name="Labutti K."/>
            <person name="Pangilinan J."/>
            <person name="Floch G.L."/>
            <person name="Makela M.R."/>
            <person name="Henrissat B."/>
            <person name="Grigoriev I.V."/>
            <person name="Crouch J.A."/>
            <person name="De Vries R.P."/>
            <person name="Sukno S.A."/>
            <person name="Thon M.R."/>
        </authorList>
    </citation>
    <scope>NUCLEOTIDE SEQUENCE</scope>
    <source>
        <strain evidence="1">CBS 125086</strain>
    </source>
</reference>
<proteinExistence type="predicted"/>
<sequence length="52" mass="5978">MLAGELEYRKVVFDTALENLREAVRRKGALTWRAPPPPLQHFHPALGLRLLE</sequence>
<gene>
    <name evidence="1" type="ORF">LY79DRAFT_556912</name>
</gene>
<evidence type="ECO:0000313" key="2">
    <source>
        <dbReference type="Proteomes" id="UP001230504"/>
    </source>
</evidence>
<comment type="caution">
    <text evidence="1">The sequence shown here is derived from an EMBL/GenBank/DDBJ whole genome shotgun (WGS) entry which is preliminary data.</text>
</comment>
<dbReference type="RefSeq" id="XP_060413072.1">
    <property type="nucleotide sequence ID" value="XM_060558052.1"/>
</dbReference>
<keyword evidence="2" id="KW-1185">Reference proteome</keyword>
<dbReference type="EMBL" id="JAHLJV010000038">
    <property type="protein sequence ID" value="KAK1586114.1"/>
    <property type="molecule type" value="Genomic_DNA"/>
</dbReference>
<dbReference type="AlphaFoldDB" id="A0AAD8PWS8"/>